<keyword evidence="13" id="KW-0472">Membrane</keyword>
<comment type="similarity">
    <text evidence="14">Belongs to the RING-type zinc finger family. ATL subfamily.</text>
</comment>
<evidence type="ECO:0000313" key="19">
    <source>
        <dbReference type="Proteomes" id="UP001188597"/>
    </source>
</evidence>
<keyword evidence="9" id="KW-0863">Zinc-finger</keyword>
<comment type="caution">
    <text evidence="18">The sequence shown here is derived from an EMBL/GenBank/DDBJ whole genome shotgun (WGS) entry which is preliminary data.</text>
</comment>
<dbReference type="EC" id="2.3.2.27" evidence="4"/>
<comment type="pathway">
    <text evidence="3">Protein modification; protein ubiquitination.</text>
</comment>
<keyword evidence="7" id="KW-0479">Metal-binding</keyword>
<evidence type="ECO:0000256" key="7">
    <source>
        <dbReference type="ARBA" id="ARBA00022723"/>
    </source>
</evidence>
<feature type="domain" description="Transposase (putative) gypsy type" evidence="16">
    <location>
        <begin position="346"/>
        <end position="399"/>
    </location>
</feature>
<dbReference type="PANTHER" id="PTHR46279">
    <property type="entry name" value="RING/U-BOX SUPERFAMILY PROTEIN"/>
    <property type="match status" value="1"/>
</dbReference>
<dbReference type="InterPro" id="IPR046948">
    <property type="entry name" value="ATL20-22-like"/>
</dbReference>
<evidence type="ECO:0000256" key="6">
    <source>
        <dbReference type="ARBA" id="ARBA00022692"/>
    </source>
</evidence>
<evidence type="ECO:0000256" key="9">
    <source>
        <dbReference type="ARBA" id="ARBA00022771"/>
    </source>
</evidence>
<comment type="subcellular location">
    <subcellularLocation>
        <location evidence="2">Membrane</location>
        <topology evidence="2">Single-pass membrane protein</topology>
    </subcellularLocation>
</comment>
<keyword evidence="11" id="KW-0862">Zinc</keyword>
<evidence type="ECO:0000256" key="4">
    <source>
        <dbReference type="ARBA" id="ARBA00012483"/>
    </source>
</evidence>
<feature type="signal peptide" evidence="15">
    <location>
        <begin position="1"/>
        <end position="22"/>
    </location>
</feature>
<evidence type="ECO:0000256" key="3">
    <source>
        <dbReference type="ARBA" id="ARBA00004906"/>
    </source>
</evidence>
<feature type="chain" id="PRO_5041712381" description="RING-type E3 ubiquitin transferase" evidence="15">
    <location>
        <begin position="23"/>
        <end position="454"/>
    </location>
</feature>
<gene>
    <name evidence="18" type="ORF">RJ639_004875</name>
</gene>
<evidence type="ECO:0000256" key="11">
    <source>
        <dbReference type="ARBA" id="ARBA00022833"/>
    </source>
</evidence>
<evidence type="ECO:0000256" key="12">
    <source>
        <dbReference type="ARBA" id="ARBA00022989"/>
    </source>
</evidence>
<evidence type="ECO:0000259" key="17">
    <source>
        <dbReference type="Pfam" id="PF13947"/>
    </source>
</evidence>
<name>A0AA88W1L6_9ASTE</name>
<dbReference type="PANTHER" id="PTHR46279:SF9">
    <property type="entry name" value="OS01G0116300 PROTEIN"/>
    <property type="match status" value="1"/>
</dbReference>
<organism evidence="18 19">
    <name type="scientific">Escallonia herrerae</name>
    <dbReference type="NCBI Taxonomy" id="1293975"/>
    <lineage>
        <taxon>Eukaryota</taxon>
        <taxon>Viridiplantae</taxon>
        <taxon>Streptophyta</taxon>
        <taxon>Embryophyta</taxon>
        <taxon>Tracheophyta</taxon>
        <taxon>Spermatophyta</taxon>
        <taxon>Magnoliopsida</taxon>
        <taxon>eudicotyledons</taxon>
        <taxon>Gunneridae</taxon>
        <taxon>Pentapetalae</taxon>
        <taxon>asterids</taxon>
        <taxon>campanulids</taxon>
        <taxon>Escalloniales</taxon>
        <taxon>Escalloniaceae</taxon>
        <taxon>Escallonia</taxon>
    </lineage>
</organism>
<keyword evidence="6" id="KW-0812">Transmembrane</keyword>
<keyword evidence="5" id="KW-0808">Transferase</keyword>
<keyword evidence="8 15" id="KW-0732">Signal</keyword>
<evidence type="ECO:0000256" key="5">
    <source>
        <dbReference type="ARBA" id="ARBA00022679"/>
    </source>
</evidence>
<dbReference type="GO" id="GO:0016020">
    <property type="term" value="C:membrane"/>
    <property type="evidence" value="ECO:0007669"/>
    <property type="project" value="UniProtKB-SubCell"/>
</dbReference>
<comment type="catalytic activity">
    <reaction evidence="1">
        <text>S-ubiquitinyl-[E2 ubiquitin-conjugating enzyme]-L-cysteine + [acceptor protein]-L-lysine = [E2 ubiquitin-conjugating enzyme]-L-cysteine + N(6)-ubiquitinyl-[acceptor protein]-L-lysine.</text>
        <dbReference type="EC" id="2.3.2.27"/>
    </reaction>
</comment>
<reference evidence="18" key="1">
    <citation type="submission" date="2022-12" db="EMBL/GenBank/DDBJ databases">
        <title>Draft genome assemblies for two species of Escallonia (Escalloniales).</title>
        <authorList>
            <person name="Chanderbali A."/>
            <person name="Dervinis C."/>
            <person name="Anghel I."/>
            <person name="Soltis D."/>
            <person name="Soltis P."/>
            <person name="Zapata F."/>
        </authorList>
    </citation>
    <scope>NUCLEOTIDE SEQUENCE</scope>
    <source>
        <strain evidence="18">UCBG64.0493</strain>
        <tissue evidence="18">Leaf</tissue>
    </source>
</reference>
<dbReference type="AlphaFoldDB" id="A0AA88W1L6"/>
<evidence type="ECO:0000256" key="15">
    <source>
        <dbReference type="SAM" id="SignalP"/>
    </source>
</evidence>
<evidence type="ECO:0000256" key="14">
    <source>
        <dbReference type="ARBA" id="ARBA00024209"/>
    </source>
</evidence>
<dbReference type="GO" id="GO:0061630">
    <property type="term" value="F:ubiquitin protein ligase activity"/>
    <property type="evidence" value="ECO:0007669"/>
    <property type="project" value="UniProtKB-EC"/>
</dbReference>
<evidence type="ECO:0000256" key="1">
    <source>
        <dbReference type="ARBA" id="ARBA00000900"/>
    </source>
</evidence>
<proteinExistence type="inferred from homology"/>
<dbReference type="InterPro" id="IPR007321">
    <property type="entry name" value="Transposase_28"/>
</dbReference>
<dbReference type="EMBL" id="JAVXUP010000872">
    <property type="protein sequence ID" value="KAK3019476.1"/>
    <property type="molecule type" value="Genomic_DNA"/>
</dbReference>
<evidence type="ECO:0000256" key="2">
    <source>
        <dbReference type="ARBA" id="ARBA00004167"/>
    </source>
</evidence>
<evidence type="ECO:0000256" key="13">
    <source>
        <dbReference type="ARBA" id="ARBA00023136"/>
    </source>
</evidence>
<evidence type="ECO:0000259" key="16">
    <source>
        <dbReference type="Pfam" id="PF04195"/>
    </source>
</evidence>
<keyword evidence="10" id="KW-0833">Ubl conjugation pathway</keyword>
<dbReference type="GO" id="GO:0030247">
    <property type="term" value="F:polysaccharide binding"/>
    <property type="evidence" value="ECO:0007669"/>
    <property type="project" value="InterPro"/>
</dbReference>
<evidence type="ECO:0000313" key="18">
    <source>
        <dbReference type="EMBL" id="KAK3019476.1"/>
    </source>
</evidence>
<dbReference type="Proteomes" id="UP001188597">
    <property type="component" value="Unassembled WGS sequence"/>
</dbReference>
<feature type="domain" description="Wall-associated receptor kinase galacturonan-binding" evidence="17">
    <location>
        <begin position="33"/>
        <end position="84"/>
    </location>
</feature>
<dbReference type="InterPro" id="IPR025287">
    <property type="entry name" value="WAK_GUB"/>
</dbReference>
<evidence type="ECO:0000256" key="10">
    <source>
        <dbReference type="ARBA" id="ARBA00022786"/>
    </source>
</evidence>
<sequence length="454" mass="50868">MARMATLLLSSILLLLLAGAGAGAGTGSGREECKPAKCNKYGPPVRFPFRLKDHHPDHCAYSPFFHLHCTQNRSDPVIDLPFPVNASLSNTQLPFTIQASVKKIDYKWQTISMSYLQSCLPPHPSVPQNTTANMFRLLLTDYNQAGSTLFNCSSDKAQMLSYPITCLGGAGYRVYAVIGDRKNSARPWSLGSGRVFGRDSVQTESVRPVSLCSCSVRTGFCSAVVTQLGQIVRTGFCSDKICSASVTLLGQSVRRDSARPWSLSSGRVKNALGDVKDQAEDKANPKPWYTVDEKSGKVSTEDLQELLREYPLPEGWYARLPGLQEPANYRTKFETGIYEEQVKSRCRLPLHPFALCFFEHYHMAPGQLVPNGWRKLVGLIYLVQTSGYKPDATDFMRVFFEICFIKGVANFPEWYYIHSRQQLLKGGPKSNRGWHSRYFFVGRLDKGKLPFDRD</sequence>
<keyword evidence="12" id="KW-1133">Transmembrane helix</keyword>
<dbReference type="Pfam" id="PF04195">
    <property type="entry name" value="Transposase_28"/>
    <property type="match status" value="1"/>
</dbReference>
<dbReference type="GO" id="GO:0008270">
    <property type="term" value="F:zinc ion binding"/>
    <property type="evidence" value="ECO:0007669"/>
    <property type="project" value="UniProtKB-KW"/>
</dbReference>
<accession>A0AA88W1L6</accession>
<protein>
    <recommendedName>
        <fullName evidence="4">RING-type E3 ubiquitin transferase</fullName>
        <ecNumber evidence="4">2.3.2.27</ecNumber>
    </recommendedName>
</protein>
<evidence type="ECO:0000256" key="8">
    <source>
        <dbReference type="ARBA" id="ARBA00022729"/>
    </source>
</evidence>
<keyword evidence="19" id="KW-1185">Reference proteome</keyword>
<dbReference type="Pfam" id="PF13947">
    <property type="entry name" value="GUB_WAK_bind"/>
    <property type="match status" value="1"/>
</dbReference>